<evidence type="ECO:0000259" key="7">
    <source>
        <dbReference type="PROSITE" id="PS50850"/>
    </source>
</evidence>
<dbReference type="InterPro" id="IPR005829">
    <property type="entry name" value="Sugar_transporter_CS"/>
</dbReference>
<feature type="transmembrane region" description="Helical" evidence="6">
    <location>
        <begin position="142"/>
        <end position="164"/>
    </location>
</feature>
<evidence type="ECO:0000256" key="2">
    <source>
        <dbReference type="ARBA" id="ARBA00022448"/>
    </source>
</evidence>
<dbReference type="OrthoDB" id="3390851at2"/>
<keyword evidence="5 6" id="KW-0472">Membrane</keyword>
<dbReference type="AlphaFoldDB" id="A0A4R4ZBF0"/>
<evidence type="ECO:0000313" key="8">
    <source>
        <dbReference type="EMBL" id="TDD54714.1"/>
    </source>
</evidence>
<feature type="transmembrane region" description="Helical" evidence="6">
    <location>
        <begin position="341"/>
        <end position="361"/>
    </location>
</feature>
<evidence type="ECO:0000256" key="3">
    <source>
        <dbReference type="ARBA" id="ARBA00022692"/>
    </source>
</evidence>
<gene>
    <name evidence="8" type="ORF">E1288_05585</name>
</gene>
<feature type="transmembrane region" description="Helical" evidence="6">
    <location>
        <begin position="367"/>
        <end position="393"/>
    </location>
</feature>
<dbReference type="Gene3D" id="1.20.1250.20">
    <property type="entry name" value="MFS general substrate transporter like domains"/>
    <property type="match status" value="1"/>
</dbReference>
<evidence type="ECO:0000256" key="4">
    <source>
        <dbReference type="ARBA" id="ARBA00022989"/>
    </source>
</evidence>
<dbReference type="PANTHER" id="PTHR42718">
    <property type="entry name" value="MAJOR FACILITATOR SUPERFAMILY MULTIDRUG TRANSPORTER MFSC"/>
    <property type="match status" value="1"/>
</dbReference>
<dbReference type="Pfam" id="PF07690">
    <property type="entry name" value="MFS_1"/>
    <property type="match status" value="1"/>
</dbReference>
<dbReference type="Gene3D" id="1.20.1720.10">
    <property type="entry name" value="Multidrug resistance protein D"/>
    <property type="match status" value="1"/>
</dbReference>
<evidence type="ECO:0000256" key="6">
    <source>
        <dbReference type="SAM" id="Phobius"/>
    </source>
</evidence>
<keyword evidence="2" id="KW-0813">Transport</keyword>
<feature type="transmembrane region" description="Helical" evidence="6">
    <location>
        <begin position="431"/>
        <end position="451"/>
    </location>
</feature>
<dbReference type="SUPFAM" id="SSF103473">
    <property type="entry name" value="MFS general substrate transporter"/>
    <property type="match status" value="1"/>
</dbReference>
<feature type="transmembrane region" description="Helical" evidence="6">
    <location>
        <begin position="170"/>
        <end position="193"/>
    </location>
</feature>
<dbReference type="Proteomes" id="UP000294947">
    <property type="component" value="Unassembled WGS sequence"/>
</dbReference>
<feature type="transmembrane region" description="Helical" evidence="6">
    <location>
        <begin position="308"/>
        <end position="334"/>
    </location>
</feature>
<feature type="transmembrane region" description="Helical" evidence="6">
    <location>
        <begin position="54"/>
        <end position="73"/>
    </location>
</feature>
<keyword evidence="9" id="KW-1185">Reference proteome</keyword>
<dbReference type="GO" id="GO:0005886">
    <property type="term" value="C:plasma membrane"/>
    <property type="evidence" value="ECO:0007669"/>
    <property type="project" value="UniProtKB-SubCell"/>
</dbReference>
<evidence type="ECO:0000256" key="1">
    <source>
        <dbReference type="ARBA" id="ARBA00004651"/>
    </source>
</evidence>
<protein>
    <submittedName>
        <fullName evidence="8">MFS transporter</fullName>
    </submittedName>
</protein>
<feature type="transmembrane region" description="Helical" evidence="6">
    <location>
        <begin position="17"/>
        <end position="34"/>
    </location>
</feature>
<comment type="caution">
    <text evidence="8">The sequence shown here is derived from an EMBL/GenBank/DDBJ whole genome shotgun (WGS) entry which is preliminary data.</text>
</comment>
<reference evidence="8 9" key="1">
    <citation type="submission" date="2019-03" db="EMBL/GenBank/DDBJ databases">
        <title>Draft genome sequences of novel Actinobacteria.</title>
        <authorList>
            <person name="Sahin N."/>
            <person name="Ay H."/>
            <person name="Saygin H."/>
        </authorList>
    </citation>
    <scope>NUCLEOTIDE SEQUENCE [LARGE SCALE GENOMIC DNA]</scope>
    <source>
        <strain evidence="8 9">7K502</strain>
    </source>
</reference>
<evidence type="ECO:0000256" key="5">
    <source>
        <dbReference type="ARBA" id="ARBA00023136"/>
    </source>
</evidence>
<feature type="transmembrane region" description="Helical" evidence="6">
    <location>
        <begin position="405"/>
        <end position="425"/>
    </location>
</feature>
<feature type="transmembrane region" description="Helical" evidence="6">
    <location>
        <begin position="85"/>
        <end position="104"/>
    </location>
</feature>
<feature type="transmembrane region" description="Helical" evidence="6">
    <location>
        <begin position="271"/>
        <end position="296"/>
    </location>
</feature>
<feature type="domain" description="Major facilitator superfamily (MFS) profile" evidence="7">
    <location>
        <begin position="19"/>
        <end position="456"/>
    </location>
</feature>
<dbReference type="GO" id="GO:0022857">
    <property type="term" value="F:transmembrane transporter activity"/>
    <property type="evidence" value="ECO:0007669"/>
    <property type="project" value="InterPro"/>
</dbReference>
<dbReference type="PANTHER" id="PTHR42718:SF9">
    <property type="entry name" value="MAJOR FACILITATOR SUPERFAMILY MULTIDRUG TRANSPORTER MFSC"/>
    <property type="match status" value="1"/>
</dbReference>
<keyword evidence="4 6" id="KW-1133">Transmembrane helix</keyword>
<dbReference type="PROSITE" id="PS00216">
    <property type="entry name" value="SUGAR_TRANSPORT_1"/>
    <property type="match status" value="1"/>
</dbReference>
<organism evidence="8 9">
    <name type="scientific">Saccharopolyspora elongata</name>
    <dbReference type="NCBI Taxonomy" id="2530387"/>
    <lineage>
        <taxon>Bacteria</taxon>
        <taxon>Bacillati</taxon>
        <taxon>Actinomycetota</taxon>
        <taxon>Actinomycetes</taxon>
        <taxon>Pseudonocardiales</taxon>
        <taxon>Pseudonocardiaceae</taxon>
        <taxon>Saccharopolyspora</taxon>
    </lineage>
</organism>
<dbReference type="InterPro" id="IPR011701">
    <property type="entry name" value="MFS"/>
</dbReference>
<feature type="transmembrane region" description="Helical" evidence="6">
    <location>
        <begin position="230"/>
        <end position="250"/>
    </location>
</feature>
<comment type="subcellular location">
    <subcellularLocation>
        <location evidence="1">Cell membrane</location>
        <topology evidence="1">Multi-pass membrane protein</topology>
    </subcellularLocation>
</comment>
<feature type="transmembrane region" description="Helical" evidence="6">
    <location>
        <begin position="110"/>
        <end position="130"/>
    </location>
</feature>
<dbReference type="InterPro" id="IPR020846">
    <property type="entry name" value="MFS_dom"/>
</dbReference>
<dbReference type="RefSeq" id="WP_132481828.1">
    <property type="nucleotide sequence ID" value="NZ_SMKW01000005.1"/>
</dbReference>
<dbReference type="EMBL" id="SMKW01000005">
    <property type="protein sequence ID" value="TDD54714.1"/>
    <property type="molecule type" value="Genomic_DNA"/>
</dbReference>
<sequence>MVGSVVDRPAATRQRTGLVLTALIIGVVSFQLNATMVTPAMPDIARTLGTTTDLVGLSQTMFLLIGGLAGVVLSRLSDHVGRRKVLVISLLVMSAGSLIAMLAPNIGVLIAARVLQGASGATFQLTYLILRDVLSPKQFGQALGLVTAINGGVGGLDGLAGGALADTVGFRAVFAVILGLGVIAALMAGRFVPETHAGTGGRMDWAGAVALTGALAALNLGISQGNDQGWLSPLALGLLIGGAVLLAVFWRVENRVGEPLMAARHLRSRQVWPLVATTLLALTGVFCAINFTVVLLSQDEQLGYGMNATLSALMFLAPPAVIGLASGPVAGWLAPRVGWRLVLRVGLALSIASLVFAAAFADSRWLVFAAFIGLGIGYNGLVMTTLSGLGVVLSPKESPGALPGMNGAAFGIGASLGIGIVAPTVDGGDYHTALWISVAVTALALVASFLIKPPSTIEGENI</sequence>
<proteinExistence type="predicted"/>
<keyword evidence="3 6" id="KW-0812">Transmembrane</keyword>
<feature type="transmembrane region" description="Helical" evidence="6">
    <location>
        <begin position="205"/>
        <end position="224"/>
    </location>
</feature>
<evidence type="ECO:0000313" key="9">
    <source>
        <dbReference type="Proteomes" id="UP000294947"/>
    </source>
</evidence>
<accession>A0A4R4ZBF0</accession>
<dbReference type="InterPro" id="IPR036259">
    <property type="entry name" value="MFS_trans_sf"/>
</dbReference>
<name>A0A4R4ZBF0_9PSEU</name>
<dbReference type="PROSITE" id="PS50850">
    <property type="entry name" value="MFS"/>
    <property type="match status" value="1"/>
</dbReference>